<dbReference type="CDD" id="cd00037">
    <property type="entry name" value="CLECT"/>
    <property type="match status" value="1"/>
</dbReference>
<dbReference type="Gene3D" id="3.10.100.10">
    <property type="entry name" value="Mannose-Binding Protein A, subunit A"/>
    <property type="match status" value="1"/>
</dbReference>
<reference evidence="3" key="1">
    <citation type="submission" date="2017-02" db="UniProtKB">
        <authorList>
            <consortium name="WormBaseParasite"/>
        </authorList>
    </citation>
    <scope>IDENTIFICATION</scope>
</reference>
<sequence length="162" mass="17753">MGIAVYHSGWEVTPCLPRPHILSAKTARSASCNSIAKALIRSQKHVPGRVPLEQARGFCTLLTGTLGWPNTMQEMLAVNARASGLGVRTYWLGLEKRGGRWVWQNNAAPTFTNWRGREPDGCCGGNVSCAIVGYRRISGAFWDDTSCNRLPPGLDGFFCRTN</sequence>
<protein>
    <submittedName>
        <fullName evidence="3">C-type lectin domain-containing protein</fullName>
    </submittedName>
</protein>
<proteinExistence type="predicted"/>
<organism evidence="2 3">
    <name type="scientific">Ascaris lumbricoides</name>
    <name type="common">Giant roundworm</name>
    <dbReference type="NCBI Taxonomy" id="6252"/>
    <lineage>
        <taxon>Eukaryota</taxon>
        <taxon>Metazoa</taxon>
        <taxon>Ecdysozoa</taxon>
        <taxon>Nematoda</taxon>
        <taxon>Chromadorea</taxon>
        <taxon>Rhabditida</taxon>
        <taxon>Spirurina</taxon>
        <taxon>Ascaridomorpha</taxon>
        <taxon>Ascaridoidea</taxon>
        <taxon>Ascarididae</taxon>
        <taxon>Ascaris</taxon>
    </lineage>
</organism>
<dbReference type="Pfam" id="PF00059">
    <property type="entry name" value="Lectin_C"/>
    <property type="match status" value="1"/>
</dbReference>
<dbReference type="InterPro" id="IPR001304">
    <property type="entry name" value="C-type_lectin-like"/>
</dbReference>
<dbReference type="InterPro" id="IPR016187">
    <property type="entry name" value="CTDL_fold"/>
</dbReference>
<dbReference type="SUPFAM" id="SSF56436">
    <property type="entry name" value="C-type lectin-like"/>
    <property type="match status" value="1"/>
</dbReference>
<accession>A0A0M3IFW3</accession>
<feature type="domain" description="C-type lectin" evidence="1">
    <location>
        <begin position="53"/>
        <end position="149"/>
    </location>
</feature>
<dbReference type="SMART" id="SM00034">
    <property type="entry name" value="CLECT"/>
    <property type="match status" value="1"/>
</dbReference>
<dbReference type="WBParaSite" id="ALUE_0001713501-mRNA-1">
    <property type="protein sequence ID" value="ALUE_0001713501-mRNA-1"/>
    <property type="gene ID" value="ALUE_0001713501"/>
</dbReference>
<name>A0A0M3IFW3_ASCLU</name>
<dbReference type="Proteomes" id="UP000036681">
    <property type="component" value="Unplaced"/>
</dbReference>
<dbReference type="InterPro" id="IPR016186">
    <property type="entry name" value="C-type_lectin-like/link_sf"/>
</dbReference>
<evidence type="ECO:0000259" key="1">
    <source>
        <dbReference type="PROSITE" id="PS50041"/>
    </source>
</evidence>
<evidence type="ECO:0000313" key="2">
    <source>
        <dbReference type="Proteomes" id="UP000036681"/>
    </source>
</evidence>
<evidence type="ECO:0000313" key="3">
    <source>
        <dbReference type="WBParaSite" id="ALUE_0001713501-mRNA-1"/>
    </source>
</evidence>
<dbReference type="PROSITE" id="PS50041">
    <property type="entry name" value="C_TYPE_LECTIN_2"/>
    <property type="match status" value="1"/>
</dbReference>
<dbReference type="AlphaFoldDB" id="A0A0M3IFW3"/>
<keyword evidence="2" id="KW-1185">Reference proteome</keyword>